<comment type="caution">
    <text evidence="4">The sequence shown here is derived from an EMBL/GenBank/DDBJ whole genome shotgun (WGS) entry which is preliminary data.</text>
</comment>
<evidence type="ECO:0000259" key="2">
    <source>
        <dbReference type="Pfam" id="PF03724"/>
    </source>
</evidence>
<accession>A0A840RPL2</accession>
<dbReference type="InterPro" id="IPR053147">
    <property type="entry name" value="Hsp_HslJ-like"/>
</dbReference>
<dbReference type="RefSeq" id="WP_168056499.1">
    <property type="nucleotide sequence ID" value="NZ_JAAOZT010000010.1"/>
</dbReference>
<evidence type="ECO:0000313" key="5">
    <source>
        <dbReference type="Proteomes" id="UP000571084"/>
    </source>
</evidence>
<sequence>MPFLSARIFARTLTIICVASVTLAGCASLSSESTATDDPQLLSSRWELTSWPEHIIPNGDNGDPVVLNFSVEKGEGRVSGRAWCNQFTAPFSIRGPGRLTIVEAVTTRMACDEPAMRFEADFLEKLQAVNNYKITGKKLSMQTVDGKTMTFQAREKVGATAKIKFIYVAAKKVPCSTGVMQTTCYQIREDKKAPWQLWYGDIIGFKPSPGVQYRLRILEEQVPNPAADASAVKWTLDIIVEQELVESQR</sequence>
<proteinExistence type="predicted"/>
<feature type="domain" description="DUF306" evidence="2">
    <location>
        <begin position="40"/>
        <end position="151"/>
    </location>
</feature>
<organism evidence="4 5">
    <name type="scientific">Glaciimonas immobilis</name>
    <dbReference type="NCBI Taxonomy" id="728004"/>
    <lineage>
        <taxon>Bacteria</taxon>
        <taxon>Pseudomonadati</taxon>
        <taxon>Pseudomonadota</taxon>
        <taxon>Betaproteobacteria</taxon>
        <taxon>Burkholderiales</taxon>
        <taxon>Oxalobacteraceae</taxon>
        <taxon>Glaciimonas</taxon>
    </lineage>
</organism>
<dbReference type="PANTHER" id="PTHR35535:SF2">
    <property type="entry name" value="DUF306 DOMAIN-CONTAINING PROTEIN"/>
    <property type="match status" value="1"/>
</dbReference>
<dbReference type="Proteomes" id="UP000571084">
    <property type="component" value="Unassembled WGS sequence"/>
</dbReference>
<dbReference type="Pfam" id="PF14302">
    <property type="entry name" value="DUF4377"/>
    <property type="match status" value="1"/>
</dbReference>
<dbReference type="EMBL" id="JACHHQ010000003">
    <property type="protein sequence ID" value="MBB5199663.1"/>
    <property type="molecule type" value="Genomic_DNA"/>
</dbReference>
<name>A0A840RPL2_9BURK</name>
<keyword evidence="1" id="KW-0732">Signal</keyword>
<protein>
    <submittedName>
        <fullName evidence="4">Heat shock protein HslJ</fullName>
    </submittedName>
</protein>
<feature type="domain" description="DUF4377" evidence="3">
    <location>
        <begin position="167"/>
        <end position="242"/>
    </location>
</feature>
<dbReference type="PROSITE" id="PS51257">
    <property type="entry name" value="PROKAR_LIPOPROTEIN"/>
    <property type="match status" value="1"/>
</dbReference>
<feature type="chain" id="PRO_5032271405" evidence="1">
    <location>
        <begin position="25"/>
        <end position="249"/>
    </location>
</feature>
<dbReference type="InterPro" id="IPR025485">
    <property type="entry name" value="DUF4377"/>
</dbReference>
<dbReference type="PANTHER" id="PTHR35535">
    <property type="entry name" value="HEAT SHOCK PROTEIN HSLJ"/>
    <property type="match status" value="1"/>
</dbReference>
<dbReference type="InterPro" id="IPR038670">
    <property type="entry name" value="HslJ-like_sf"/>
</dbReference>
<keyword evidence="5" id="KW-1185">Reference proteome</keyword>
<keyword evidence="4" id="KW-0346">Stress response</keyword>
<dbReference type="InterPro" id="IPR005184">
    <property type="entry name" value="DUF306_Meta_HslJ"/>
</dbReference>
<evidence type="ECO:0000259" key="3">
    <source>
        <dbReference type="Pfam" id="PF14302"/>
    </source>
</evidence>
<dbReference type="AlphaFoldDB" id="A0A840RPL2"/>
<gene>
    <name evidence="4" type="ORF">HNR39_001495</name>
</gene>
<evidence type="ECO:0000313" key="4">
    <source>
        <dbReference type="EMBL" id="MBB5199663.1"/>
    </source>
</evidence>
<dbReference type="Pfam" id="PF03724">
    <property type="entry name" value="META"/>
    <property type="match status" value="1"/>
</dbReference>
<dbReference type="Gene3D" id="2.40.128.270">
    <property type="match status" value="1"/>
</dbReference>
<feature type="signal peptide" evidence="1">
    <location>
        <begin position="1"/>
        <end position="24"/>
    </location>
</feature>
<evidence type="ECO:0000256" key="1">
    <source>
        <dbReference type="SAM" id="SignalP"/>
    </source>
</evidence>
<reference evidence="4 5" key="1">
    <citation type="submission" date="2020-08" db="EMBL/GenBank/DDBJ databases">
        <title>Genomic Encyclopedia of Type Strains, Phase IV (KMG-IV): sequencing the most valuable type-strain genomes for metagenomic binning, comparative biology and taxonomic classification.</title>
        <authorList>
            <person name="Goeker M."/>
        </authorList>
    </citation>
    <scope>NUCLEOTIDE SEQUENCE [LARGE SCALE GENOMIC DNA]</scope>
    <source>
        <strain evidence="4 5">DSM 23240</strain>
    </source>
</reference>